<evidence type="ECO:0000313" key="4">
    <source>
        <dbReference type="Proteomes" id="UP000245609"/>
    </source>
</evidence>
<comment type="caution">
    <text evidence="3">The sequence shown here is derived from an EMBL/GenBank/DDBJ whole genome shotgun (WGS) entry which is preliminary data.</text>
</comment>
<feature type="compositionally biased region" description="Low complexity" evidence="1">
    <location>
        <begin position="110"/>
        <end position="135"/>
    </location>
</feature>
<keyword evidence="2" id="KW-0732">Signal</keyword>
<protein>
    <recommendedName>
        <fullName evidence="5">Extracellular membrane protein CFEM domain-containing protein</fullName>
    </recommendedName>
</protein>
<reference evidence="3 4" key="1">
    <citation type="journal article" date="2018" name="MBio">
        <title>Comparative Genomics Reveals the Core Gene Toolbox for the Fungus-Insect Symbiosis.</title>
        <authorList>
            <person name="Wang Y."/>
            <person name="Stata M."/>
            <person name="Wang W."/>
            <person name="Stajich J.E."/>
            <person name="White M.M."/>
            <person name="Moncalvo J.M."/>
        </authorList>
    </citation>
    <scope>NUCLEOTIDE SEQUENCE [LARGE SCALE GENOMIC DNA]</scope>
    <source>
        <strain evidence="3 4">SC-DP-2</strain>
    </source>
</reference>
<evidence type="ECO:0000313" key="3">
    <source>
        <dbReference type="EMBL" id="PVV02255.1"/>
    </source>
</evidence>
<organism evidence="3 4">
    <name type="scientific">Smittium megazygosporum</name>
    <dbReference type="NCBI Taxonomy" id="133381"/>
    <lineage>
        <taxon>Eukaryota</taxon>
        <taxon>Fungi</taxon>
        <taxon>Fungi incertae sedis</taxon>
        <taxon>Zoopagomycota</taxon>
        <taxon>Kickxellomycotina</taxon>
        <taxon>Harpellomycetes</taxon>
        <taxon>Harpellales</taxon>
        <taxon>Legeriomycetaceae</taxon>
        <taxon>Smittium</taxon>
    </lineage>
</organism>
<evidence type="ECO:0000256" key="2">
    <source>
        <dbReference type="SAM" id="SignalP"/>
    </source>
</evidence>
<gene>
    <name evidence="3" type="ORF">BB560_003296</name>
</gene>
<proteinExistence type="predicted"/>
<feature type="non-terminal residue" evidence="3">
    <location>
        <position position="146"/>
    </location>
</feature>
<sequence length="146" mass="15802">MFAKFIFKGILFLVSVMAIVRAQCQKQSELDSCINDTNIQKGVTCLGSTDYSCLCRFSVRLLKCYDDFCSGDSSSETGRLVAVSQSNSDCTNAKKYEVIKERYSSLAGPSQTSEETSSTTDATTSSGTSETEQASIIERAKSSSDS</sequence>
<feature type="chain" id="PRO_5015655182" description="Extracellular membrane protein CFEM domain-containing protein" evidence="2">
    <location>
        <begin position="23"/>
        <end position="146"/>
    </location>
</feature>
<accession>A0A2T9ZCG0</accession>
<evidence type="ECO:0008006" key="5">
    <source>
        <dbReference type="Google" id="ProtNLM"/>
    </source>
</evidence>
<evidence type="ECO:0000256" key="1">
    <source>
        <dbReference type="SAM" id="MobiDB-lite"/>
    </source>
</evidence>
<dbReference type="EMBL" id="MBFS01000543">
    <property type="protein sequence ID" value="PVV02255.1"/>
    <property type="molecule type" value="Genomic_DNA"/>
</dbReference>
<dbReference type="Proteomes" id="UP000245609">
    <property type="component" value="Unassembled WGS sequence"/>
</dbReference>
<keyword evidence="4" id="KW-1185">Reference proteome</keyword>
<dbReference type="AlphaFoldDB" id="A0A2T9ZCG0"/>
<feature type="signal peptide" evidence="2">
    <location>
        <begin position="1"/>
        <end position="22"/>
    </location>
</feature>
<dbReference type="STRING" id="133381.A0A2T9ZCG0"/>
<feature type="region of interest" description="Disordered" evidence="1">
    <location>
        <begin position="103"/>
        <end position="146"/>
    </location>
</feature>
<name>A0A2T9ZCG0_9FUNG</name>